<gene>
    <name evidence="3" type="ORF">CNX65_01655</name>
</gene>
<dbReference type="AlphaFoldDB" id="A0A290YZI7"/>
<evidence type="ECO:0000313" key="4">
    <source>
        <dbReference type="Proteomes" id="UP000218505"/>
    </source>
</evidence>
<sequence>MQDVESAWRTALYGPSGFFTRGEAPSDHFRTAPLVGPELAEALLELLRRVDADLGHPGALDFVDLGAGGGELSSAVRALADADPALRDRLRVTAVDVGPARDLPGVRWTRDLPDRVTGLLVAHEWLDALPCPVVAWPHRDPWLDRWWPLRPGERAEIGSPRDAAWASAVGRVRGAALAIDYGHLADDRAAGRYPRGTFTAYRSGNRVEPAFDGSCDLTAHVALDACAEAAGRPWTLVSQRDALAALLPPAEPLTARTPDWLTAAARASRIAELRDPNGLGAFGWLLHPRGTTAAGLLPDLPPWRP</sequence>
<dbReference type="PANTHER" id="PTHR12049:SF7">
    <property type="entry name" value="PROTEIN ARGININE METHYLTRANSFERASE NDUFAF7, MITOCHONDRIAL"/>
    <property type="match status" value="1"/>
</dbReference>
<dbReference type="InterPro" id="IPR038375">
    <property type="entry name" value="NDUFAF7_sf"/>
</dbReference>
<keyword evidence="2" id="KW-0808">Transferase</keyword>
<dbReference type="Proteomes" id="UP000218505">
    <property type="component" value="Chromosome"/>
</dbReference>
<dbReference type="GO" id="GO:0032259">
    <property type="term" value="P:methylation"/>
    <property type="evidence" value="ECO:0007669"/>
    <property type="project" value="UniProtKB-KW"/>
</dbReference>
<proteinExistence type="predicted"/>
<dbReference type="InterPro" id="IPR003788">
    <property type="entry name" value="NDUFAF7"/>
</dbReference>
<accession>A0A290YZI7</accession>
<evidence type="ECO:0000256" key="2">
    <source>
        <dbReference type="ARBA" id="ARBA00022679"/>
    </source>
</evidence>
<dbReference type="KEGG" id="apre:CNX65_01655"/>
<organism evidence="3 4">
    <name type="scientific">Actinosynnema pretiosum</name>
    <dbReference type="NCBI Taxonomy" id="42197"/>
    <lineage>
        <taxon>Bacteria</taxon>
        <taxon>Bacillati</taxon>
        <taxon>Actinomycetota</taxon>
        <taxon>Actinomycetes</taxon>
        <taxon>Pseudonocardiales</taxon>
        <taxon>Pseudonocardiaceae</taxon>
        <taxon>Actinosynnema</taxon>
    </lineage>
</organism>
<dbReference type="RefSeq" id="WP_096491186.1">
    <property type="nucleotide sequence ID" value="NZ_CP023445.1"/>
</dbReference>
<dbReference type="Gene3D" id="3.40.50.12710">
    <property type="match status" value="1"/>
</dbReference>
<evidence type="ECO:0008006" key="5">
    <source>
        <dbReference type="Google" id="ProtNLM"/>
    </source>
</evidence>
<dbReference type="InterPro" id="IPR029063">
    <property type="entry name" value="SAM-dependent_MTases_sf"/>
</dbReference>
<protein>
    <recommendedName>
        <fullName evidence="5">SAM-dependent methyltransferase</fullName>
    </recommendedName>
</protein>
<dbReference type="GO" id="GO:0035243">
    <property type="term" value="F:protein-arginine omega-N symmetric methyltransferase activity"/>
    <property type="evidence" value="ECO:0007669"/>
    <property type="project" value="TreeGrafter"/>
</dbReference>
<keyword evidence="1" id="KW-0489">Methyltransferase</keyword>
<dbReference type="Pfam" id="PF02636">
    <property type="entry name" value="Methyltransf_28"/>
    <property type="match status" value="2"/>
</dbReference>
<name>A0A290YZI7_9PSEU</name>
<dbReference type="SUPFAM" id="SSF53335">
    <property type="entry name" value="S-adenosyl-L-methionine-dependent methyltransferases"/>
    <property type="match status" value="1"/>
</dbReference>
<evidence type="ECO:0000313" key="3">
    <source>
        <dbReference type="EMBL" id="ATE52154.1"/>
    </source>
</evidence>
<reference evidence="3" key="1">
    <citation type="submission" date="2017-09" db="EMBL/GenBank/DDBJ databases">
        <title>Complete Genome Sequence of ansamitocin-producing Bacterium Actinosynnema pretiosum X47.</title>
        <authorList>
            <person name="Cao G."/>
            <person name="Zong G."/>
            <person name="Zhong C."/>
            <person name="Fu J."/>
        </authorList>
    </citation>
    <scope>NUCLEOTIDE SEQUENCE [LARGE SCALE GENOMIC DNA]</scope>
    <source>
        <strain evidence="3">X47</strain>
    </source>
</reference>
<dbReference type="EMBL" id="CP023445">
    <property type="protein sequence ID" value="ATE52154.1"/>
    <property type="molecule type" value="Genomic_DNA"/>
</dbReference>
<dbReference type="PANTHER" id="PTHR12049">
    <property type="entry name" value="PROTEIN ARGININE METHYLTRANSFERASE NDUFAF7, MITOCHONDRIAL"/>
    <property type="match status" value="1"/>
</dbReference>
<evidence type="ECO:0000256" key="1">
    <source>
        <dbReference type="ARBA" id="ARBA00022603"/>
    </source>
</evidence>
<keyword evidence="4" id="KW-1185">Reference proteome</keyword>